<evidence type="ECO:0000313" key="2">
    <source>
        <dbReference type="Proteomes" id="UP000469452"/>
    </source>
</evidence>
<comment type="caution">
    <text evidence="1">The sequence shown here is derived from an EMBL/GenBank/DDBJ whole genome shotgun (WGS) entry which is preliminary data.</text>
</comment>
<reference evidence="1 2" key="1">
    <citation type="submission" date="2019-06" db="EMBL/GenBank/DDBJ databases">
        <title>Genomics analysis of Aphanomyces spp. identifies a new class of oomycete effector associated with host adaptation.</title>
        <authorList>
            <person name="Gaulin E."/>
        </authorList>
    </citation>
    <scope>NUCLEOTIDE SEQUENCE [LARGE SCALE GENOMIC DNA]</scope>
    <source>
        <strain evidence="1 2">E</strain>
    </source>
</reference>
<dbReference type="AlphaFoldDB" id="A0A6A4ZA59"/>
<sequence>MVDTMASTFWVLGCAMLDQASSMTLTALRRYRAVFGISPGSTSVAWSLTDATRPSTSRPKHLLWCLMFLKVYASEGVHCCLSGADEKTFRKWVWLWVDLLANLRVIVWDRRFELSRPHNRAFVSLDGTDFRIWEPVPYDRKWYSHKFHGAGLRYEVGVCMRTGNIVWVNGGVPCGEWPDLRLARDSYVHCVRQGEITYADKGYRDANYFYFNHAAMANPQQHKDIMCRHETMNKRLKQFKILGGVFRHVPYTFIPVVSMPSQI</sequence>
<evidence type="ECO:0000313" key="1">
    <source>
        <dbReference type="EMBL" id="KAF0707704.1"/>
    </source>
</evidence>
<accession>A0A6A4ZA59</accession>
<organism evidence="1 2">
    <name type="scientific">Aphanomyces astaci</name>
    <name type="common">Crayfish plague agent</name>
    <dbReference type="NCBI Taxonomy" id="112090"/>
    <lineage>
        <taxon>Eukaryota</taxon>
        <taxon>Sar</taxon>
        <taxon>Stramenopiles</taxon>
        <taxon>Oomycota</taxon>
        <taxon>Saprolegniomycetes</taxon>
        <taxon>Saprolegniales</taxon>
        <taxon>Verrucalvaceae</taxon>
        <taxon>Aphanomyces</taxon>
    </lineage>
</organism>
<dbReference type="VEuPathDB" id="FungiDB:H257_03267"/>
<name>A0A6A4ZA59_APHAT</name>
<gene>
    <name evidence="1" type="ORF">AaE_013498</name>
</gene>
<protein>
    <recommendedName>
        <fullName evidence="3">DDE Tnp4 domain-containing protein</fullName>
    </recommendedName>
</protein>
<evidence type="ECO:0008006" key="3">
    <source>
        <dbReference type="Google" id="ProtNLM"/>
    </source>
</evidence>
<proteinExistence type="predicted"/>
<dbReference type="Proteomes" id="UP000469452">
    <property type="component" value="Unassembled WGS sequence"/>
</dbReference>
<dbReference type="EMBL" id="VJMI01019297">
    <property type="protein sequence ID" value="KAF0707704.1"/>
    <property type="molecule type" value="Genomic_DNA"/>
</dbReference>